<evidence type="ECO:0000313" key="11">
    <source>
        <dbReference type="Proteomes" id="UP001360560"/>
    </source>
</evidence>
<keyword evidence="6" id="KW-0804">Transcription</keyword>
<keyword evidence="3" id="KW-0862">Zinc</keyword>
<dbReference type="GO" id="GO:0005634">
    <property type="term" value="C:nucleus"/>
    <property type="evidence" value="ECO:0007669"/>
    <property type="project" value="UniProtKB-SubCell"/>
</dbReference>
<dbReference type="SUPFAM" id="SSF57701">
    <property type="entry name" value="Zn2/Cys6 DNA-binding domain"/>
    <property type="match status" value="1"/>
</dbReference>
<evidence type="ECO:0000256" key="6">
    <source>
        <dbReference type="ARBA" id="ARBA00023163"/>
    </source>
</evidence>
<keyword evidence="7" id="KW-0539">Nucleus</keyword>
<organism evidence="10 11">
    <name type="scientific">Saccharomycopsis crataegensis</name>
    <dbReference type="NCBI Taxonomy" id="43959"/>
    <lineage>
        <taxon>Eukaryota</taxon>
        <taxon>Fungi</taxon>
        <taxon>Dikarya</taxon>
        <taxon>Ascomycota</taxon>
        <taxon>Saccharomycotina</taxon>
        <taxon>Saccharomycetes</taxon>
        <taxon>Saccharomycopsidaceae</taxon>
        <taxon>Saccharomycopsis</taxon>
    </lineage>
</organism>
<evidence type="ECO:0000256" key="5">
    <source>
        <dbReference type="ARBA" id="ARBA00023125"/>
    </source>
</evidence>
<dbReference type="InterPro" id="IPR036864">
    <property type="entry name" value="Zn2-C6_fun-type_DNA-bd_sf"/>
</dbReference>
<dbReference type="GO" id="GO:0008270">
    <property type="term" value="F:zinc ion binding"/>
    <property type="evidence" value="ECO:0007669"/>
    <property type="project" value="InterPro"/>
</dbReference>
<feature type="compositionally biased region" description="Polar residues" evidence="8">
    <location>
        <begin position="192"/>
        <end position="203"/>
    </location>
</feature>
<feature type="domain" description="Zn(2)-C6 fungal-type" evidence="9">
    <location>
        <begin position="17"/>
        <end position="46"/>
    </location>
</feature>
<name>A0AAV5QVQ0_9ASCO</name>
<feature type="region of interest" description="Disordered" evidence="8">
    <location>
        <begin position="728"/>
        <end position="788"/>
    </location>
</feature>
<feature type="region of interest" description="Disordered" evidence="8">
    <location>
        <begin position="817"/>
        <end position="837"/>
    </location>
</feature>
<keyword evidence="5" id="KW-0238">DNA-binding</keyword>
<dbReference type="Proteomes" id="UP001360560">
    <property type="component" value="Unassembled WGS sequence"/>
</dbReference>
<keyword evidence="11" id="KW-1185">Reference proteome</keyword>
<dbReference type="SMART" id="SM00906">
    <property type="entry name" value="Fungal_trans"/>
    <property type="match status" value="1"/>
</dbReference>
<dbReference type="Pfam" id="PF04082">
    <property type="entry name" value="Fungal_trans"/>
    <property type="match status" value="1"/>
</dbReference>
<evidence type="ECO:0000313" key="10">
    <source>
        <dbReference type="EMBL" id="GMM39018.1"/>
    </source>
</evidence>
<evidence type="ECO:0000256" key="2">
    <source>
        <dbReference type="ARBA" id="ARBA00022723"/>
    </source>
</evidence>
<keyword evidence="2" id="KW-0479">Metal-binding</keyword>
<dbReference type="PANTHER" id="PTHR47540">
    <property type="entry name" value="THIAMINE REPRESSIBLE GENES REGULATORY PROTEIN THI5"/>
    <property type="match status" value="1"/>
</dbReference>
<dbReference type="InterPro" id="IPR001138">
    <property type="entry name" value="Zn2Cys6_DnaBD"/>
</dbReference>
<evidence type="ECO:0000256" key="4">
    <source>
        <dbReference type="ARBA" id="ARBA00023015"/>
    </source>
</evidence>
<feature type="region of interest" description="Disordered" evidence="8">
    <location>
        <begin position="146"/>
        <end position="213"/>
    </location>
</feature>
<feature type="compositionally biased region" description="Low complexity" evidence="8">
    <location>
        <begin position="746"/>
        <end position="784"/>
    </location>
</feature>
<keyword evidence="4" id="KW-0805">Transcription regulation</keyword>
<dbReference type="Gene3D" id="4.10.240.10">
    <property type="entry name" value="Zn(2)-C6 fungal-type DNA-binding domain"/>
    <property type="match status" value="1"/>
</dbReference>
<feature type="compositionally biased region" description="Polar residues" evidence="8">
    <location>
        <begin position="734"/>
        <end position="745"/>
    </location>
</feature>
<dbReference type="PROSITE" id="PS50048">
    <property type="entry name" value="ZN2_CY6_FUNGAL_2"/>
    <property type="match status" value="1"/>
</dbReference>
<comment type="caution">
    <text evidence="10">The sequence shown here is derived from an EMBL/GenBank/DDBJ whole genome shotgun (WGS) entry which is preliminary data.</text>
</comment>
<sequence>MNSMNIVPNKRKRVLRACDECTKKKVKCDGQNPCIHCKVYNYKCSYNQPANKKSKNFQADLQNKITSYEFFLSMVFPGIQLPKIASLQAKDIAFVQSLLQPPDNRPKSEPLEENIDKDFPIDDKQGPSLDIKQFVEKFNAEALPAAAAATTPNPKQEGDSTPMATSLSSTSNNNSQAFNLKLEPDNEVIPLSNENNTTPISATNNDDDDDHHNHASSQFKVVKISLPSLDDSLRLLHVACDSALLFKFYNRLNLINIVKDFYNTAESFATNNNDLHHNKKLACIYSFLAIGALLENDDNAYNYYNAAYSLIKKKLVETNDVMNIQTLFCLIIFLQCTANLSTCYSFVGIALRSAFRIGLHRKAENSNAIVQENRKRLFWSIYKIDVYMNTVLGLPQISDDQIDQDLPLDIEDEFIAETGYIAPKNRNKKLTTIAISNDHTKLIIILNHIVKNIYPINTDSYYEEKTRVKDTKTNFIYQLISKVKLMEQELSEWLENLPMELNPDNINIPIKFYKQNRLLKLAYLHVQLALYRPFIHLISHKYIQLPNINQDSIKYGMNCINVAIKIIELATEMHEHQLLNGAYWFSIYPIFYSVACLVYYIHENSNSDLSANVWQITKYAEKGKDVLVDLKSSSMAAAKTYQTLNVMFEKLNRRTKKFHTNHQKYFEDNKPGDHEIFGPMGLQDQQRQNNGEGRFLNGTYYNADSIITNPQPSFQLDMKYLATEFANDNDKQNGETNYQSKNAEINSSNSPIPNNNNNNNNGNSNNNNSNSNSNNNNNNNNSNPFEDQRYFGGMIDKFDMNLFGRFLPPYMLESKSNNSNFNQQMSRSDSNLELPNR</sequence>
<feature type="region of interest" description="Disordered" evidence="8">
    <location>
        <begin position="100"/>
        <end position="126"/>
    </location>
</feature>
<dbReference type="CDD" id="cd00067">
    <property type="entry name" value="GAL4"/>
    <property type="match status" value="1"/>
</dbReference>
<reference evidence="10 11" key="1">
    <citation type="journal article" date="2023" name="Elife">
        <title>Identification of key yeast species and microbe-microbe interactions impacting larval growth of Drosophila in the wild.</title>
        <authorList>
            <person name="Mure A."/>
            <person name="Sugiura Y."/>
            <person name="Maeda R."/>
            <person name="Honda K."/>
            <person name="Sakurai N."/>
            <person name="Takahashi Y."/>
            <person name="Watada M."/>
            <person name="Katoh T."/>
            <person name="Gotoh A."/>
            <person name="Gotoh Y."/>
            <person name="Taniguchi I."/>
            <person name="Nakamura K."/>
            <person name="Hayashi T."/>
            <person name="Katayama T."/>
            <person name="Uemura T."/>
            <person name="Hattori Y."/>
        </authorList>
    </citation>
    <scope>NUCLEOTIDE SEQUENCE [LARGE SCALE GENOMIC DNA]</scope>
    <source>
        <strain evidence="10 11">SC-9</strain>
    </source>
</reference>
<dbReference type="InterPro" id="IPR051711">
    <property type="entry name" value="Stress_Response_Reg"/>
</dbReference>
<dbReference type="GO" id="GO:0045944">
    <property type="term" value="P:positive regulation of transcription by RNA polymerase II"/>
    <property type="evidence" value="ECO:0007669"/>
    <property type="project" value="TreeGrafter"/>
</dbReference>
<dbReference type="GO" id="GO:0006351">
    <property type="term" value="P:DNA-templated transcription"/>
    <property type="evidence" value="ECO:0007669"/>
    <property type="project" value="InterPro"/>
</dbReference>
<evidence type="ECO:0000256" key="7">
    <source>
        <dbReference type="ARBA" id="ARBA00023242"/>
    </source>
</evidence>
<dbReference type="GeneID" id="90077006"/>
<dbReference type="InterPro" id="IPR007219">
    <property type="entry name" value="XnlR_reg_dom"/>
</dbReference>
<dbReference type="GO" id="GO:0000981">
    <property type="term" value="F:DNA-binding transcription factor activity, RNA polymerase II-specific"/>
    <property type="evidence" value="ECO:0007669"/>
    <property type="project" value="InterPro"/>
</dbReference>
<dbReference type="EMBL" id="BTFZ01000020">
    <property type="protein sequence ID" value="GMM39018.1"/>
    <property type="molecule type" value="Genomic_DNA"/>
</dbReference>
<dbReference type="PANTHER" id="PTHR47540:SF1">
    <property type="entry name" value="ACTIVATOR OF STRESS GENES 1-RELATED"/>
    <property type="match status" value="1"/>
</dbReference>
<protein>
    <recommendedName>
        <fullName evidence="9">Zn(2)-C6 fungal-type domain-containing protein</fullName>
    </recommendedName>
</protein>
<evidence type="ECO:0000256" key="3">
    <source>
        <dbReference type="ARBA" id="ARBA00022833"/>
    </source>
</evidence>
<gene>
    <name evidence="10" type="ORF">DASC09_063570</name>
</gene>
<dbReference type="RefSeq" id="XP_064856013.1">
    <property type="nucleotide sequence ID" value="XM_064999941.1"/>
</dbReference>
<dbReference type="PROSITE" id="PS00463">
    <property type="entry name" value="ZN2_CY6_FUNGAL_1"/>
    <property type="match status" value="1"/>
</dbReference>
<evidence type="ECO:0000259" key="9">
    <source>
        <dbReference type="PROSITE" id="PS50048"/>
    </source>
</evidence>
<accession>A0AAV5QVQ0</accession>
<dbReference type="CDD" id="cd12148">
    <property type="entry name" value="fungal_TF_MHR"/>
    <property type="match status" value="1"/>
</dbReference>
<feature type="compositionally biased region" description="Low complexity" evidence="8">
    <location>
        <begin position="165"/>
        <end position="175"/>
    </location>
</feature>
<evidence type="ECO:0000256" key="8">
    <source>
        <dbReference type="SAM" id="MobiDB-lite"/>
    </source>
</evidence>
<dbReference type="AlphaFoldDB" id="A0AAV5QVQ0"/>
<comment type="subcellular location">
    <subcellularLocation>
        <location evidence="1">Nucleus</location>
    </subcellularLocation>
</comment>
<dbReference type="SMART" id="SM00066">
    <property type="entry name" value="GAL4"/>
    <property type="match status" value="1"/>
</dbReference>
<dbReference type="Pfam" id="PF00172">
    <property type="entry name" value="Zn_clus"/>
    <property type="match status" value="1"/>
</dbReference>
<feature type="compositionally biased region" description="Basic and acidic residues" evidence="8">
    <location>
        <begin position="104"/>
        <end position="125"/>
    </location>
</feature>
<evidence type="ECO:0000256" key="1">
    <source>
        <dbReference type="ARBA" id="ARBA00004123"/>
    </source>
</evidence>
<dbReference type="GO" id="GO:0043565">
    <property type="term" value="F:sequence-specific DNA binding"/>
    <property type="evidence" value="ECO:0007669"/>
    <property type="project" value="TreeGrafter"/>
</dbReference>
<proteinExistence type="predicted"/>